<dbReference type="InterPro" id="IPR000595">
    <property type="entry name" value="cNMP-bd_dom"/>
</dbReference>
<feature type="domain" description="Cyclic nucleotide-binding" evidence="1">
    <location>
        <begin position="11"/>
        <end position="59"/>
    </location>
</feature>
<dbReference type="CDD" id="cd00038">
    <property type="entry name" value="CAP_ED"/>
    <property type="match status" value="1"/>
</dbReference>
<dbReference type="InterPro" id="IPR014710">
    <property type="entry name" value="RmlC-like_jellyroll"/>
</dbReference>
<protein>
    <submittedName>
        <fullName evidence="2">Cyclic nucleotide-binding protein</fullName>
    </submittedName>
</protein>
<dbReference type="Pfam" id="PF00027">
    <property type="entry name" value="cNMP_binding"/>
    <property type="match status" value="1"/>
</dbReference>
<organism evidence="2 3">
    <name type="scientific">Dyadobacter beijingensis</name>
    <dbReference type="NCBI Taxonomy" id="365489"/>
    <lineage>
        <taxon>Bacteria</taxon>
        <taxon>Pseudomonadati</taxon>
        <taxon>Bacteroidota</taxon>
        <taxon>Cytophagia</taxon>
        <taxon>Cytophagales</taxon>
        <taxon>Spirosomataceae</taxon>
        <taxon>Dyadobacter</taxon>
    </lineage>
</organism>
<dbReference type="RefSeq" id="WP_019944926.1">
    <property type="nucleotide sequence ID" value="NZ_BMLI01000003.1"/>
</dbReference>
<gene>
    <name evidence="2" type="ORF">GCM10010967_52370</name>
</gene>
<accession>A0ABQ2IFW5</accession>
<proteinExistence type="predicted"/>
<dbReference type="Proteomes" id="UP000632339">
    <property type="component" value="Unassembled WGS sequence"/>
</dbReference>
<dbReference type="EMBL" id="BMLI01000003">
    <property type="protein sequence ID" value="GGN09996.1"/>
    <property type="molecule type" value="Genomic_DNA"/>
</dbReference>
<reference evidence="3" key="1">
    <citation type="journal article" date="2019" name="Int. J. Syst. Evol. Microbiol.">
        <title>The Global Catalogue of Microorganisms (GCM) 10K type strain sequencing project: providing services to taxonomists for standard genome sequencing and annotation.</title>
        <authorList>
            <consortium name="The Broad Institute Genomics Platform"/>
            <consortium name="The Broad Institute Genome Sequencing Center for Infectious Disease"/>
            <person name="Wu L."/>
            <person name="Ma J."/>
        </authorList>
    </citation>
    <scope>NUCLEOTIDE SEQUENCE [LARGE SCALE GENOMIC DNA]</scope>
    <source>
        <strain evidence="3">CGMCC 1.6375</strain>
    </source>
</reference>
<dbReference type="SUPFAM" id="SSF51206">
    <property type="entry name" value="cAMP-binding domain-like"/>
    <property type="match status" value="1"/>
</dbReference>
<dbReference type="InterPro" id="IPR018490">
    <property type="entry name" value="cNMP-bd_dom_sf"/>
</dbReference>
<keyword evidence="3" id="KW-1185">Reference proteome</keyword>
<name>A0ABQ2IFW5_9BACT</name>
<dbReference type="PROSITE" id="PS50042">
    <property type="entry name" value="CNMP_BINDING_3"/>
    <property type="match status" value="1"/>
</dbReference>
<sequence length="193" mass="22260">MQDLLFDFISKYVSLTDDEKNAIVSFDVFRSFKKGTTLLKEGQKSNDGYFVLKGCIRVYYVIGGDEKTTAFYTEMEAVTPHCVINKAPSDYYISCVEDTILILSNPDMEAEMFNKFPKFETLCRILAEEILAKQQINFDEFKTSSPEQRYLNLLQKRPDLVQRVPQHQLASYLGIKPQSLSRLRGRILEKDKG</sequence>
<dbReference type="Gene3D" id="2.60.120.10">
    <property type="entry name" value="Jelly Rolls"/>
    <property type="match status" value="1"/>
</dbReference>
<evidence type="ECO:0000313" key="3">
    <source>
        <dbReference type="Proteomes" id="UP000632339"/>
    </source>
</evidence>
<evidence type="ECO:0000313" key="2">
    <source>
        <dbReference type="EMBL" id="GGN09996.1"/>
    </source>
</evidence>
<evidence type="ECO:0000259" key="1">
    <source>
        <dbReference type="PROSITE" id="PS50042"/>
    </source>
</evidence>
<comment type="caution">
    <text evidence="2">The sequence shown here is derived from an EMBL/GenBank/DDBJ whole genome shotgun (WGS) entry which is preliminary data.</text>
</comment>